<organism evidence="12 13">
    <name type="scientific">Thermoflavimicrobium dichotomicum</name>
    <dbReference type="NCBI Taxonomy" id="46223"/>
    <lineage>
        <taxon>Bacteria</taxon>
        <taxon>Bacillati</taxon>
        <taxon>Bacillota</taxon>
        <taxon>Bacilli</taxon>
        <taxon>Bacillales</taxon>
        <taxon>Thermoactinomycetaceae</taxon>
        <taxon>Thermoflavimicrobium</taxon>
    </lineage>
</organism>
<evidence type="ECO:0000256" key="7">
    <source>
        <dbReference type="ARBA" id="ARBA00023244"/>
    </source>
</evidence>
<gene>
    <name evidence="12" type="ORF">SAMN05421852_10964</name>
</gene>
<dbReference type="NCBIfam" id="NF004790">
    <property type="entry name" value="PRK06136.1"/>
    <property type="match status" value="1"/>
</dbReference>
<dbReference type="InterPro" id="IPR003043">
    <property type="entry name" value="Uropor_MeTrfase_CS"/>
</dbReference>
<evidence type="ECO:0000256" key="2">
    <source>
        <dbReference type="ARBA" id="ARBA00012162"/>
    </source>
</evidence>
<dbReference type="OrthoDB" id="9815856at2"/>
<dbReference type="InterPro" id="IPR036108">
    <property type="entry name" value="4pyrrol_syn_uPrphyn_synt_sf"/>
</dbReference>
<evidence type="ECO:0000256" key="9">
    <source>
        <dbReference type="RuleBase" id="RU003960"/>
    </source>
</evidence>
<dbReference type="GO" id="GO:0032259">
    <property type="term" value="P:methylation"/>
    <property type="evidence" value="ECO:0007669"/>
    <property type="project" value="UniProtKB-KW"/>
</dbReference>
<reference evidence="12 13" key="1">
    <citation type="submission" date="2016-10" db="EMBL/GenBank/DDBJ databases">
        <authorList>
            <person name="de Groot N.N."/>
        </authorList>
    </citation>
    <scope>NUCLEOTIDE SEQUENCE [LARGE SCALE GENOMIC DNA]</scope>
    <source>
        <strain evidence="12 13">DSM 44778</strain>
    </source>
</reference>
<dbReference type="InterPro" id="IPR003754">
    <property type="entry name" value="4pyrrol_synth_uPrphyn_synth"/>
</dbReference>
<dbReference type="GO" id="GO:0004851">
    <property type="term" value="F:uroporphyrin-III C-methyltransferase activity"/>
    <property type="evidence" value="ECO:0007669"/>
    <property type="project" value="UniProtKB-EC"/>
</dbReference>
<dbReference type="PANTHER" id="PTHR45790">
    <property type="entry name" value="SIROHEME SYNTHASE-RELATED"/>
    <property type="match status" value="1"/>
</dbReference>
<evidence type="ECO:0000259" key="11">
    <source>
        <dbReference type="Pfam" id="PF02602"/>
    </source>
</evidence>
<evidence type="ECO:0000256" key="8">
    <source>
        <dbReference type="ARBA" id="ARBA00079776"/>
    </source>
</evidence>
<dbReference type="Gene3D" id="3.40.50.10090">
    <property type="match status" value="2"/>
</dbReference>
<evidence type="ECO:0000256" key="1">
    <source>
        <dbReference type="ARBA" id="ARBA00005879"/>
    </source>
</evidence>
<feature type="domain" description="Tetrapyrrole methylase" evidence="10">
    <location>
        <begin position="5"/>
        <end position="211"/>
    </location>
</feature>
<dbReference type="CDD" id="cd11642">
    <property type="entry name" value="SUMT"/>
    <property type="match status" value="1"/>
</dbReference>
<dbReference type="Gene3D" id="3.40.1010.10">
    <property type="entry name" value="Cobalt-precorrin-4 Transmethylase, Domain 1"/>
    <property type="match status" value="1"/>
</dbReference>
<comment type="similarity">
    <text evidence="1 9">Belongs to the precorrin methyltransferase family.</text>
</comment>
<evidence type="ECO:0000259" key="10">
    <source>
        <dbReference type="Pfam" id="PF00590"/>
    </source>
</evidence>
<dbReference type="AlphaFoldDB" id="A0A1I3R701"/>
<dbReference type="PROSITE" id="PS00839">
    <property type="entry name" value="SUMT_1"/>
    <property type="match status" value="1"/>
</dbReference>
<dbReference type="GO" id="GO:0004852">
    <property type="term" value="F:uroporphyrinogen-III synthase activity"/>
    <property type="evidence" value="ECO:0007669"/>
    <property type="project" value="InterPro"/>
</dbReference>
<dbReference type="InterPro" id="IPR000878">
    <property type="entry name" value="4pyrrol_Mease"/>
</dbReference>
<accession>A0A1I3R701</accession>
<evidence type="ECO:0000256" key="4">
    <source>
        <dbReference type="ARBA" id="ARBA00022603"/>
    </source>
</evidence>
<feature type="domain" description="Tetrapyrrole biosynthesis uroporphyrinogen III synthase" evidence="11">
    <location>
        <begin position="261"/>
        <end position="494"/>
    </location>
</feature>
<dbReference type="STRING" id="46223.SAMN05421852_10964"/>
<dbReference type="PROSITE" id="PS00840">
    <property type="entry name" value="SUMT_2"/>
    <property type="match status" value="1"/>
</dbReference>
<dbReference type="InterPro" id="IPR014777">
    <property type="entry name" value="4pyrrole_Mease_sub1"/>
</dbReference>
<dbReference type="InterPro" id="IPR035996">
    <property type="entry name" value="4pyrrol_Methylase_sf"/>
</dbReference>
<dbReference type="InterPro" id="IPR014776">
    <property type="entry name" value="4pyrrole_Mease_sub2"/>
</dbReference>
<protein>
    <recommendedName>
        <fullName evidence="3">Uroporphyrinogen-III C-methyltransferase</fullName>
        <ecNumber evidence="2">2.1.1.107</ecNumber>
    </recommendedName>
    <alternativeName>
        <fullName evidence="8">Uroporphyrinogen III methylase</fullName>
    </alternativeName>
</protein>
<sequence length="504" mass="55650">MMGLVYLVGAGPGDPGLITLKGKEAIKRADVIVYDRLASSQLLRYARSDAERIYVGKSPEHHTYTQEEINDILVQKAKEGKIVTRLKGGDPFVFGRGGEEAERLAAEGIPFEVIPGITSAIAVPAYAGIPVTHRDFNSSFAIVSGHKYSSVQWGLLAQATETLVFLMGVSNLPLIVEELIKHGRPEQTPIALIRWGTRVEQETLVGTLADIVEKAREAKFRSPAIIIVGNVVRLREKISWFEKKPLFGKRVLVTRSRSQNSELAEKIEALGGEAWEFPVIQITPPTDWEPLDRALDRLGEYDWVIFTSANGVKFFFQRLLEKKIDIRQMAKARIAAVGEKTAIALREKGLLVDVFPGEFKAEALVESLRPFIQPGQEILIPRANIARNVLPQELEQMGCHVTAVDAYETRPNIENATEIIEMLREGAIHIITFTSSSTVKNLVEGLKSSCNDVIALLNQATIACIGPITASTAEKLGLRVDVIAENYTIEGLLERITKQLQPTS</sequence>
<dbReference type="NCBIfam" id="TIGR01469">
    <property type="entry name" value="cobA_cysG_Cterm"/>
    <property type="match status" value="1"/>
</dbReference>
<evidence type="ECO:0000256" key="6">
    <source>
        <dbReference type="ARBA" id="ARBA00022691"/>
    </source>
</evidence>
<evidence type="ECO:0000256" key="3">
    <source>
        <dbReference type="ARBA" id="ARBA00018323"/>
    </source>
</evidence>
<dbReference type="SUPFAM" id="SSF53790">
    <property type="entry name" value="Tetrapyrrole methylase"/>
    <property type="match status" value="1"/>
</dbReference>
<keyword evidence="13" id="KW-1185">Reference proteome</keyword>
<evidence type="ECO:0000313" key="12">
    <source>
        <dbReference type="EMBL" id="SFJ42383.1"/>
    </source>
</evidence>
<name>A0A1I3R701_9BACL</name>
<dbReference type="Pfam" id="PF00590">
    <property type="entry name" value="TP_methylase"/>
    <property type="match status" value="1"/>
</dbReference>
<keyword evidence="6" id="KW-0949">S-adenosyl-L-methionine</keyword>
<dbReference type="InterPro" id="IPR006366">
    <property type="entry name" value="CobA/CysG_C"/>
</dbReference>
<dbReference type="FunFam" id="3.30.950.10:FF:000001">
    <property type="entry name" value="Siroheme synthase"/>
    <property type="match status" value="1"/>
</dbReference>
<dbReference type="Proteomes" id="UP000199545">
    <property type="component" value="Unassembled WGS sequence"/>
</dbReference>
<keyword evidence="4 9" id="KW-0489">Methyltransferase</keyword>
<dbReference type="FunFam" id="3.40.50.10090:FF:000001">
    <property type="entry name" value="Bifunctional uroporphyrinogen-III C-methyltransferase/uroporphyrinogen-III synthase"/>
    <property type="match status" value="1"/>
</dbReference>
<keyword evidence="5 9" id="KW-0808">Transferase</keyword>
<dbReference type="SUPFAM" id="SSF69618">
    <property type="entry name" value="HemD-like"/>
    <property type="match status" value="1"/>
</dbReference>
<dbReference type="InterPro" id="IPR050161">
    <property type="entry name" value="Siro_Cobalamin_biosynth"/>
</dbReference>
<dbReference type="EMBL" id="FORR01000009">
    <property type="protein sequence ID" value="SFJ42383.1"/>
    <property type="molecule type" value="Genomic_DNA"/>
</dbReference>
<keyword evidence="7" id="KW-0627">Porphyrin biosynthesis</keyword>
<dbReference type="Pfam" id="PF02602">
    <property type="entry name" value="HEM4"/>
    <property type="match status" value="1"/>
</dbReference>
<dbReference type="CDD" id="cd06578">
    <property type="entry name" value="HemD"/>
    <property type="match status" value="1"/>
</dbReference>
<dbReference type="EC" id="2.1.1.107" evidence="2"/>
<evidence type="ECO:0000256" key="5">
    <source>
        <dbReference type="ARBA" id="ARBA00022679"/>
    </source>
</evidence>
<dbReference type="FunFam" id="3.40.1010.10:FF:000001">
    <property type="entry name" value="Siroheme synthase"/>
    <property type="match status" value="1"/>
</dbReference>
<dbReference type="GO" id="GO:0019354">
    <property type="term" value="P:siroheme biosynthetic process"/>
    <property type="evidence" value="ECO:0007669"/>
    <property type="project" value="InterPro"/>
</dbReference>
<dbReference type="Gene3D" id="3.30.950.10">
    <property type="entry name" value="Methyltransferase, Cobalt-precorrin-4 Transmethylase, Domain 2"/>
    <property type="match status" value="1"/>
</dbReference>
<dbReference type="PANTHER" id="PTHR45790:SF3">
    <property type="entry name" value="S-ADENOSYL-L-METHIONINE-DEPENDENT UROPORPHYRINOGEN III METHYLTRANSFERASE, CHLOROPLASTIC"/>
    <property type="match status" value="1"/>
</dbReference>
<evidence type="ECO:0000313" key="13">
    <source>
        <dbReference type="Proteomes" id="UP000199545"/>
    </source>
</evidence>
<proteinExistence type="inferred from homology"/>